<dbReference type="Proteomes" id="UP000253850">
    <property type="component" value="Chromosome"/>
</dbReference>
<keyword evidence="4" id="KW-1003">Cell membrane</keyword>
<sequence length="708" mass="82916">MIRKKFSLTIINSFSIIIFLIVLSFGISIWAYFSTEKVLDYNLRQYFNQTVNLTKIIVDNEKDNLDEITFKISKLLANMEEKDKSIEDLIDDSTSTDQVDLLYLEKDNQLIDYSNSLFDTQAIISLISKENLNIGNSFLVITHKDEKFLILLSSKRIIDEKTGRVSARLYAGKILNDNFSLVNSIKINASLVEVYIYYKDDLIATTAKDALIDFNSIRNKEIVKKENILYFNKRVELDNKDFINVIFITNNSTISLLKNDFIKAGVILFLFVVVSFSFLYVFTNRYFIEPFSKLLNFAKEAKDNKLVLYEQSNILEFDNFAINLKSIIDELREVKEQYARAIEGVQDGLWDLDLVTGNAYYSRRYLEMLGYNSQDEIIDIKNFWKRSVHKSDYKKTLRKLSNHLKGETSFYEDNYRFKSKNGSYKWLRIRGKVFFDIEGKPIRMTGFHTDIDEVIKLQKDNQKKEQMIYQQSKLASMGEMIGNIAHQWRQPLNVISTISSSQIMQIELKIDKKEETIKDLNKIVDTVQYLSTIIDKFRNFFNPNKELEKFNIEDIIKENIEIFETSYKSYGINLITKLEPIEIIGYKFELMQVVINIINNAKDAIQSRLSSEDKKYIFMKNYIEEEKAIIKISDNAGGIRKNIKEKIYEPYFTTKHKSQGTGLGLYMSSEIIKKHFKGQLYNETIEYEYEDVKYKGEEFTIVIPINVK</sequence>
<evidence type="ECO:0000256" key="9">
    <source>
        <dbReference type="ARBA" id="ARBA00022741"/>
    </source>
</evidence>
<dbReference type="PANTHER" id="PTHR43065">
    <property type="entry name" value="SENSOR HISTIDINE KINASE"/>
    <property type="match status" value="1"/>
</dbReference>
<comment type="subcellular location">
    <subcellularLocation>
        <location evidence="2">Cell inner membrane</location>
        <topology evidence="2">Multi-pass membrane protein</topology>
    </subcellularLocation>
</comment>
<dbReference type="InterPro" id="IPR000700">
    <property type="entry name" value="PAS-assoc_C"/>
</dbReference>
<dbReference type="InterPro" id="IPR001610">
    <property type="entry name" value="PAC"/>
</dbReference>
<comment type="catalytic activity">
    <reaction evidence="1">
        <text>ATP + protein L-histidine = ADP + protein N-phospho-L-histidine.</text>
        <dbReference type="EC" id="2.7.13.3"/>
    </reaction>
</comment>
<keyword evidence="20" id="KW-1185">Reference proteome</keyword>
<dbReference type="InterPro" id="IPR043056">
    <property type="entry name" value="LuxQ-periplasm_N"/>
</dbReference>
<dbReference type="AlphaFoldDB" id="A0AAX2A5R6"/>
<keyword evidence="6" id="KW-0597">Phosphoprotein</keyword>
<gene>
    <name evidence="17" type="ORF">ABIV_0292</name>
    <name evidence="18" type="ORF">CRV05_09830</name>
</gene>
<dbReference type="EMBL" id="CP031217">
    <property type="protein sequence ID" value="AXH11324.1"/>
    <property type="molecule type" value="Genomic_DNA"/>
</dbReference>
<keyword evidence="5" id="KW-0997">Cell inner membrane</keyword>
<dbReference type="EMBL" id="PDKM01000005">
    <property type="protein sequence ID" value="RXK09589.1"/>
    <property type="molecule type" value="Genomic_DNA"/>
</dbReference>
<feature type="transmembrane region" description="Helical" evidence="14">
    <location>
        <begin position="261"/>
        <end position="283"/>
    </location>
</feature>
<evidence type="ECO:0000256" key="5">
    <source>
        <dbReference type="ARBA" id="ARBA00022519"/>
    </source>
</evidence>
<dbReference type="GO" id="GO:0005886">
    <property type="term" value="C:plasma membrane"/>
    <property type="evidence" value="ECO:0007669"/>
    <property type="project" value="UniProtKB-SubCell"/>
</dbReference>
<dbReference type="GO" id="GO:0016791">
    <property type="term" value="F:phosphatase activity"/>
    <property type="evidence" value="ECO:0007669"/>
    <property type="project" value="InterPro"/>
</dbReference>
<keyword evidence="8 14" id="KW-0812">Transmembrane</keyword>
<dbReference type="Pfam" id="PF02518">
    <property type="entry name" value="HATPase_c"/>
    <property type="match status" value="1"/>
</dbReference>
<evidence type="ECO:0000256" key="2">
    <source>
        <dbReference type="ARBA" id="ARBA00004429"/>
    </source>
</evidence>
<evidence type="ECO:0000313" key="20">
    <source>
        <dbReference type="Proteomes" id="UP000289193"/>
    </source>
</evidence>
<dbReference type="SMART" id="SM00387">
    <property type="entry name" value="HATPase_c"/>
    <property type="match status" value="1"/>
</dbReference>
<dbReference type="InterPro" id="IPR003594">
    <property type="entry name" value="HATPase_dom"/>
</dbReference>
<keyword evidence="17" id="KW-0675">Receptor</keyword>
<dbReference type="RefSeq" id="WP_114838205.1">
    <property type="nucleotide sequence ID" value="NZ_CP031217.1"/>
</dbReference>
<dbReference type="CDD" id="cd00130">
    <property type="entry name" value="PAS"/>
    <property type="match status" value="1"/>
</dbReference>
<evidence type="ECO:0000256" key="8">
    <source>
        <dbReference type="ARBA" id="ARBA00022692"/>
    </source>
</evidence>
<dbReference type="GO" id="GO:0005524">
    <property type="term" value="F:ATP binding"/>
    <property type="evidence" value="ECO:0007669"/>
    <property type="project" value="UniProtKB-KW"/>
</dbReference>
<evidence type="ECO:0000256" key="14">
    <source>
        <dbReference type="SAM" id="Phobius"/>
    </source>
</evidence>
<evidence type="ECO:0000256" key="11">
    <source>
        <dbReference type="ARBA" id="ARBA00022840"/>
    </source>
</evidence>
<dbReference type="Gene3D" id="1.10.287.130">
    <property type="match status" value="1"/>
</dbReference>
<dbReference type="InterPro" id="IPR036097">
    <property type="entry name" value="HisK_dim/P_sf"/>
</dbReference>
<dbReference type="Gene3D" id="3.30.565.10">
    <property type="entry name" value="Histidine kinase-like ATPase, C-terminal domain"/>
    <property type="match status" value="1"/>
</dbReference>
<keyword evidence="14" id="KW-0472">Membrane</keyword>
<dbReference type="InterPro" id="IPR036890">
    <property type="entry name" value="HATPase_C_sf"/>
</dbReference>
<dbReference type="InterPro" id="IPR029151">
    <property type="entry name" value="Sensor-like_sf"/>
</dbReference>
<evidence type="ECO:0000256" key="7">
    <source>
        <dbReference type="ARBA" id="ARBA00022679"/>
    </source>
</evidence>
<dbReference type="InterPro" id="IPR004358">
    <property type="entry name" value="Sig_transdc_His_kin-like_C"/>
</dbReference>
<dbReference type="SUPFAM" id="SSF55874">
    <property type="entry name" value="ATPase domain of HSP90 chaperone/DNA topoisomerase II/histidine kinase"/>
    <property type="match status" value="1"/>
</dbReference>
<evidence type="ECO:0000313" key="19">
    <source>
        <dbReference type="Proteomes" id="UP000253850"/>
    </source>
</evidence>
<evidence type="ECO:0000256" key="4">
    <source>
        <dbReference type="ARBA" id="ARBA00022475"/>
    </source>
</evidence>
<feature type="domain" description="PAC" evidence="16">
    <location>
        <begin position="411"/>
        <end position="463"/>
    </location>
</feature>
<evidence type="ECO:0000256" key="12">
    <source>
        <dbReference type="ARBA" id="ARBA00022989"/>
    </source>
</evidence>
<evidence type="ECO:0000259" key="16">
    <source>
        <dbReference type="PROSITE" id="PS50113"/>
    </source>
</evidence>
<reference evidence="18 20" key="1">
    <citation type="submission" date="2017-10" db="EMBL/GenBank/DDBJ databases">
        <title>Genomics of the genus Arcobacter.</title>
        <authorList>
            <person name="Perez-Cataluna A."/>
            <person name="Figueras M.J."/>
        </authorList>
    </citation>
    <scope>NUCLEOTIDE SEQUENCE [LARGE SCALE GENOMIC DNA]</scope>
    <source>
        <strain evidence="18 20">CECT 7835</strain>
    </source>
</reference>
<dbReference type="KEGG" id="hbv:ABIV_0292"/>
<dbReference type="InterPro" id="IPR013655">
    <property type="entry name" value="PAS_fold_3"/>
</dbReference>
<dbReference type="PROSITE" id="PS50113">
    <property type="entry name" value="PAC"/>
    <property type="match status" value="1"/>
</dbReference>
<name>A0AAX2A5R6_9BACT</name>
<dbReference type="NCBIfam" id="TIGR00229">
    <property type="entry name" value="sensory_box"/>
    <property type="match status" value="1"/>
</dbReference>
<dbReference type="InterPro" id="IPR015387">
    <property type="entry name" value="LuxQ-periplasm_dom"/>
</dbReference>
<dbReference type="SMART" id="SM00086">
    <property type="entry name" value="PAC"/>
    <property type="match status" value="1"/>
</dbReference>
<dbReference type="CDD" id="cd00082">
    <property type="entry name" value="HisKA"/>
    <property type="match status" value="1"/>
</dbReference>
<evidence type="ECO:0000256" key="3">
    <source>
        <dbReference type="ARBA" id="ARBA00012438"/>
    </source>
</evidence>
<proteinExistence type="predicted"/>
<dbReference type="GO" id="GO:0000155">
    <property type="term" value="F:phosphorelay sensor kinase activity"/>
    <property type="evidence" value="ECO:0007669"/>
    <property type="project" value="InterPro"/>
</dbReference>
<dbReference type="SUPFAM" id="SSF47384">
    <property type="entry name" value="Homodimeric domain of signal transducing histidine kinase"/>
    <property type="match status" value="1"/>
</dbReference>
<dbReference type="EC" id="2.7.13.3" evidence="3"/>
<dbReference type="InterPro" id="IPR035965">
    <property type="entry name" value="PAS-like_dom_sf"/>
</dbReference>
<keyword evidence="11" id="KW-0067">ATP-binding</keyword>
<dbReference type="Gene3D" id="3.30.450.220">
    <property type="entry name" value="LuxQ periplasmic domain, N-terminal subdomain"/>
    <property type="match status" value="1"/>
</dbReference>
<dbReference type="PROSITE" id="PS50109">
    <property type="entry name" value="HIS_KIN"/>
    <property type="match status" value="1"/>
</dbReference>
<organism evidence="18 20">
    <name type="scientific">Halarcobacter bivalviorum</name>
    <dbReference type="NCBI Taxonomy" id="663364"/>
    <lineage>
        <taxon>Bacteria</taxon>
        <taxon>Pseudomonadati</taxon>
        <taxon>Campylobacterota</taxon>
        <taxon>Epsilonproteobacteria</taxon>
        <taxon>Campylobacterales</taxon>
        <taxon>Arcobacteraceae</taxon>
        <taxon>Halarcobacter</taxon>
    </lineage>
</organism>
<evidence type="ECO:0000256" key="6">
    <source>
        <dbReference type="ARBA" id="ARBA00022553"/>
    </source>
</evidence>
<feature type="transmembrane region" description="Helical" evidence="14">
    <location>
        <begin position="12"/>
        <end position="33"/>
    </location>
</feature>
<accession>A0AAX2A5R6</accession>
<evidence type="ECO:0000313" key="17">
    <source>
        <dbReference type="EMBL" id="AXH11324.1"/>
    </source>
</evidence>
<dbReference type="SUPFAM" id="SSF55785">
    <property type="entry name" value="PYP-like sensor domain (PAS domain)"/>
    <property type="match status" value="1"/>
</dbReference>
<dbReference type="Gene3D" id="3.30.450.20">
    <property type="entry name" value="PAS domain"/>
    <property type="match status" value="1"/>
</dbReference>
<evidence type="ECO:0000256" key="1">
    <source>
        <dbReference type="ARBA" id="ARBA00000085"/>
    </source>
</evidence>
<dbReference type="InterPro" id="IPR000014">
    <property type="entry name" value="PAS"/>
</dbReference>
<dbReference type="PRINTS" id="PR00344">
    <property type="entry name" value="BCTRLSENSOR"/>
</dbReference>
<feature type="domain" description="Histidine kinase" evidence="15">
    <location>
        <begin position="483"/>
        <end position="707"/>
    </location>
</feature>
<evidence type="ECO:0000256" key="10">
    <source>
        <dbReference type="ARBA" id="ARBA00022777"/>
    </source>
</evidence>
<evidence type="ECO:0000313" key="18">
    <source>
        <dbReference type="EMBL" id="RXK09589.1"/>
    </source>
</evidence>
<dbReference type="Proteomes" id="UP000289193">
    <property type="component" value="Unassembled WGS sequence"/>
</dbReference>
<protein>
    <recommendedName>
        <fullName evidence="3">histidine kinase</fullName>
        <ecNumber evidence="3">2.7.13.3</ecNumber>
    </recommendedName>
</protein>
<reference evidence="17 19" key="2">
    <citation type="submission" date="2018-07" db="EMBL/GenBank/DDBJ databases">
        <title>Complete genome of the Arcobacter bivalviorum type strain LMG 26154.</title>
        <authorList>
            <person name="Miller W.G."/>
            <person name="Yee E."/>
            <person name="Bono J.L."/>
        </authorList>
    </citation>
    <scope>NUCLEOTIDE SEQUENCE [LARGE SCALE GENOMIC DNA]</scope>
    <source>
        <strain evidence="17 19">LMG 26154</strain>
    </source>
</reference>
<evidence type="ECO:0000259" key="15">
    <source>
        <dbReference type="PROSITE" id="PS50109"/>
    </source>
</evidence>
<dbReference type="SUPFAM" id="SSF103190">
    <property type="entry name" value="Sensory domain-like"/>
    <property type="match status" value="1"/>
</dbReference>
<keyword evidence="10" id="KW-0418">Kinase</keyword>
<dbReference type="InterPro" id="IPR003661">
    <property type="entry name" value="HisK_dim/P_dom"/>
</dbReference>
<dbReference type="Pfam" id="PF09308">
    <property type="entry name" value="LuxQ-periplasm"/>
    <property type="match status" value="1"/>
</dbReference>
<evidence type="ECO:0000256" key="13">
    <source>
        <dbReference type="ARBA" id="ARBA00023012"/>
    </source>
</evidence>
<keyword evidence="13" id="KW-0902">Two-component regulatory system</keyword>
<keyword evidence="9" id="KW-0547">Nucleotide-binding</keyword>
<dbReference type="Pfam" id="PF08447">
    <property type="entry name" value="PAS_3"/>
    <property type="match status" value="1"/>
</dbReference>
<keyword evidence="12 14" id="KW-1133">Transmembrane helix</keyword>
<dbReference type="InterPro" id="IPR005467">
    <property type="entry name" value="His_kinase_dom"/>
</dbReference>
<keyword evidence="7" id="KW-0808">Transferase</keyword>